<dbReference type="Proteomes" id="UP000618818">
    <property type="component" value="Unassembled WGS sequence"/>
</dbReference>
<dbReference type="EMBL" id="JACXYZ010000001">
    <property type="protein sequence ID" value="MBD3924294.1"/>
    <property type="molecule type" value="Genomic_DNA"/>
</dbReference>
<accession>A0ABR8N817</accession>
<keyword evidence="1" id="KW-1133">Transmembrane helix</keyword>
<feature type="transmembrane region" description="Helical" evidence="1">
    <location>
        <begin position="6"/>
        <end position="28"/>
    </location>
</feature>
<keyword evidence="3" id="KW-1185">Reference proteome</keyword>
<reference evidence="2 3" key="1">
    <citation type="submission" date="2020-09" db="EMBL/GenBank/DDBJ databases">
        <title>novel species in genus Nocardioides.</title>
        <authorList>
            <person name="Zhang G."/>
        </authorList>
    </citation>
    <scope>NUCLEOTIDE SEQUENCE [LARGE SCALE GENOMIC DNA]</scope>
    <source>
        <strain evidence="2 3">KCTC 39551</strain>
    </source>
</reference>
<protein>
    <submittedName>
        <fullName evidence="2">Uncharacterized protein</fullName>
    </submittedName>
</protein>
<sequence>MSDIWIGAGAGLVGVVLGGAIGLGGNILQHHWHLKDRDEEAQQTRRDEVGARMDQKAQAILELLAQLNSHLSRHIVISHTTLWADEESRHAARSVLNSISVESGYLTQPLRGHVRVVINLLPDVERLAGER</sequence>
<dbReference type="RefSeq" id="WP_191194078.1">
    <property type="nucleotide sequence ID" value="NZ_JACXYZ010000001.1"/>
</dbReference>
<keyword evidence="1" id="KW-0812">Transmembrane</keyword>
<gene>
    <name evidence="2" type="ORF">IEZ26_06645</name>
</gene>
<evidence type="ECO:0000313" key="2">
    <source>
        <dbReference type="EMBL" id="MBD3924294.1"/>
    </source>
</evidence>
<comment type="caution">
    <text evidence="2">The sequence shown here is derived from an EMBL/GenBank/DDBJ whole genome shotgun (WGS) entry which is preliminary data.</text>
</comment>
<name>A0ABR8N817_9ACTN</name>
<evidence type="ECO:0000256" key="1">
    <source>
        <dbReference type="SAM" id="Phobius"/>
    </source>
</evidence>
<organism evidence="2 3">
    <name type="scientific">Nocardioides cavernae</name>
    <dbReference type="NCBI Taxonomy" id="1921566"/>
    <lineage>
        <taxon>Bacteria</taxon>
        <taxon>Bacillati</taxon>
        <taxon>Actinomycetota</taxon>
        <taxon>Actinomycetes</taxon>
        <taxon>Propionibacteriales</taxon>
        <taxon>Nocardioidaceae</taxon>
        <taxon>Nocardioides</taxon>
    </lineage>
</organism>
<keyword evidence="1" id="KW-0472">Membrane</keyword>
<proteinExistence type="predicted"/>
<evidence type="ECO:0000313" key="3">
    <source>
        <dbReference type="Proteomes" id="UP000618818"/>
    </source>
</evidence>